<dbReference type="GO" id="GO:0046464">
    <property type="term" value="P:acylglycerol catabolic process"/>
    <property type="evidence" value="ECO:0007669"/>
    <property type="project" value="TreeGrafter"/>
</dbReference>
<name>A0A438MUN0_EXOME</name>
<dbReference type="GO" id="GO:0047372">
    <property type="term" value="F:monoacylglycerol lipase activity"/>
    <property type="evidence" value="ECO:0007669"/>
    <property type="project" value="TreeGrafter"/>
</dbReference>
<dbReference type="Gene3D" id="3.40.50.1820">
    <property type="entry name" value="alpha/beta hydrolase"/>
    <property type="match status" value="1"/>
</dbReference>
<dbReference type="Proteomes" id="UP000288859">
    <property type="component" value="Unassembled WGS sequence"/>
</dbReference>
<dbReference type="InterPro" id="IPR000073">
    <property type="entry name" value="AB_hydrolase_1"/>
</dbReference>
<accession>A0A438MUN0</accession>
<dbReference type="InterPro" id="IPR029058">
    <property type="entry name" value="AB_hydrolase_fold"/>
</dbReference>
<protein>
    <recommendedName>
        <fullName evidence="1">AB hydrolase-1 domain-containing protein</fullName>
    </recommendedName>
</protein>
<dbReference type="VEuPathDB" id="FungiDB:PV10_01966"/>
<dbReference type="GO" id="GO:0016020">
    <property type="term" value="C:membrane"/>
    <property type="evidence" value="ECO:0007669"/>
    <property type="project" value="TreeGrafter"/>
</dbReference>
<gene>
    <name evidence="2" type="ORF">B0A52_08814</name>
</gene>
<feature type="domain" description="AB hydrolase-1" evidence="1">
    <location>
        <begin position="95"/>
        <end position="372"/>
    </location>
</feature>
<dbReference type="OrthoDB" id="408373at2759"/>
<sequence length="397" mass="43829">MAFRSQLLPNGLEWRLVLAGASLFTLGAFARGFFETRRKGQVLPSPRSTLLPTLSTDELSKLPYPPDVLPGARDVDTPYGSIRVYEFGPEDGRKVLLVHGISTPSIALGSVAQHLVDNGCRVLLFDLFGRGYSDTPDDLEHDNRLFTTQILLVLASSPLSWTGANSGKFSLIGYSLGGGIATTFASYFPHLIDTLILFAPAGLLRPEHITPTNRLLYQQGIIPESLIQRIIRKRLRTPLSAPPDPKDTKVDATNAVKAEVNVEHNSQAVLSKKYPNVTVVAAVAHQVDHHPGFVPAFISSIRHGPTRTEHDRWRVVGKQLTEHNRANQTNKKVLVVLGEHDPIIVKQEIEQDARETLEGNVEFVTFNAGHEVPVTLGEEIVKTIVEFWGRNDRGRSD</sequence>
<evidence type="ECO:0000313" key="3">
    <source>
        <dbReference type="Proteomes" id="UP000288859"/>
    </source>
</evidence>
<dbReference type="SUPFAM" id="SSF53474">
    <property type="entry name" value="alpha/beta-Hydrolases"/>
    <property type="match status" value="1"/>
</dbReference>
<reference evidence="2 3" key="1">
    <citation type="submission" date="2017-03" db="EMBL/GenBank/DDBJ databases">
        <title>Genomes of endolithic fungi from Antarctica.</title>
        <authorList>
            <person name="Coleine C."/>
            <person name="Masonjones S."/>
            <person name="Stajich J.E."/>
        </authorList>
    </citation>
    <scope>NUCLEOTIDE SEQUENCE [LARGE SCALE GENOMIC DNA]</scope>
    <source>
        <strain evidence="2 3">CCFEE 6314</strain>
    </source>
</reference>
<dbReference type="EMBL" id="NAJM01000048">
    <property type="protein sequence ID" value="RVX67461.1"/>
    <property type="molecule type" value="Genomic_DNA"/>
</dbReference>
<comment type="caution">
    <text evidence="2">The sequence shown here is derived from an EMBL/GenBank/DDBJ whole genome shotgun (WGS) entry which is preliminary data.</text>
</comment>
<dbReference type="Pfam" id="PF00561">
    <property type="entry name" value="Abhydrolase_1"/>
    <property type="match status" value="1"/>
</dbReference>
<evidence type="ECO:0000313" key="2">
    <source>
        <dbReference type="EMBL" id="RVX67461.1"/>
    </source>
</evidence>
<dbReference type="PRINTS" id="PR00111">
    <property type="entry name" value="ABHYDROLASE"/>
</dbReference>
<proteinExistence type="predicted"/>
<evidence type="ECO:0000259" key="1">
    <source>
        <dbReference type="Pfam" id="PF00561"/>
    </source>
</evidence>
<organism evidence="2 3">
    <name type="scientific">Exophiala mesophila</name>
    <name type="common">Black yeast-like fungus</name>
    <dbReference type="NCBI Taxonomy" id="212818"/>
    <lineage>
        <taxon>Eukaryota</taxon>
        <taxon>Fungi</taxon>
        <taxon>Dikarya</taxon>
        <taxon>Ascomycota</taxon>
        <taxon>Pezizomycotina</taxon>
        <taxon>Eurotiomycetes</taxon>
        <taxon>Chaetothyriomycetidae</taxon>
        <taxon>Chaetothyriales</taxon>
        <taxon>Herpotrichiellaceae</taxon>
        <taxon>Exophiala</taxon>
    </lineage>
</organism>
<dbReference type="PANTHER" id="PTHR43798:SF33">
    <property type="entry name" value="HYDROLASE, PUTATIVE (AFU_ORTHOLOGUE AFUA_2G14860)-RELATED"/>
    <property type="match status" value="1"/>
</dbReference>
<dbReference type="InterPro" id="IPR050266">
    <property type="entry name" value="AB_hydrolase_sf"/>
</dbReference>
<dbReference type="PANTHER" id="PTHR43798">
    <property type="entry name" value="MONOACYLGLYCEROL LIPASE"/>
    <property type="match status" value="1"/>
</dbReference>
<dbReference type="AlphaFoldDB" id="A0A438MUN0"/>